<organism evidence="2 3">
    <name type="scientific">Meloidogyne enterolobii</name>
    <name type="common">Root-knot nematode worm</name>
    <name type="synonym">Meloidogyne mayaguensis</name>
    <dbReference type="NCBI Taxonomy" id="390850"/>
    <lineage>
        <taxon>Eukaryota</taxon>
        <taxon>Metazoa</taxon>
        <taxon>Ecdysozoa</taxon>
        <taxon>Nematoda</taxon>
        <taxon>Chromadorea</taxon>
        <taxon>Rhabditida</taxon>
        <taxon>Tylenchina</taxon>
        <taxon>Tylenchomorpha</taxon>
        <taxon>Tylenchoidea</taxon>
        <taxon>Meloidogynidae</taxon>
        <taxon>Meloidogyninae</taxon>
        <taxon>Meloidogyne</taxon>
    </lineage>
</organism>
<name>A0A6V7VF25_MELEN</name>
<proteinExistence type="predicted"/>
<accession>A0A6V7VF25</accession>
<evidence type="ECO:0000313" key="3">
    <source>
        <dbReference type="Proteomes" id="UP000580250"/>
    </source>
</evidence>
<sequence>MIIFLITAIVWLIDAQQPPFIPPQNINGTFGLQLNSEVLERTRNYQEYRE</sequence>
<protein>
    <submittedName>
        <fullName evidence="2">Uncharacterized protein</fullName>
    </submittedName>
</protein>
<dbReference type="AlphaFoldDB" id="A0A6V7VF25"/>
<keyword evidence="1" id="KW-0732">Signal</keyword>
<feature type="signal peptide" evidence="1">
    <location>
        <begin position="1"/>
        <end position="15"/>
    </location>
</feature>
<gene>
    <name evidence="2" type="ORF">MENT_LOCUS24360</name>
</gene>
<evidence type="ECO:0000256" key="1">
    <source>
        <dbReference type="SAM" id="SignalP"/>
    </source>
</evidence>
<dbReference type="EMBL" id="CAJEWN010000206">
    <property type="protein sequence ID" value="CAD2172791.1"/>
    <property type="molecule type" value="Genomic_DNA"/>
</dbReference>
<evidence type="ECO:0000313" key="2">
    <source>
        <dbReference type="EMBL" id="CAD2172791.1"/>
    </source>
</evidence>
<feature type="chain" id="PRO_5027795989" evidence="1">
    <location>
        <begin position="16"/>
        <end position="50"/>
    </location>
</feature>
<comment type="caution">
    <text evidence="2">The sequence shown here is derived from an EMBL/GenBank/DDBJ whole genome shotgun (WGS) entry which is preliminary data.</text>
</comment>
<reference evidence="2 3" key="1">
    <citation type="submission" date="2020-08" db="EMBL/GenBank/DDBJ databases">
        <authorList>
            <person name="Koutsovoulos G."/>
            <person name="Danchin GJ E."/>
        </authorList>
    </citation>
    <scope>NUCLEOTIDE SEQUENCE [LARGE SCALE GENOMIC DNA]</scope>
</reference>
<dbReference type="Proteomes" id="UP000580250">
    <property type="component" value="Unassembled WGS sequence"/>
</dbReference>